<dbReference type="EMBL" id="JAWMWH010000001">
    <property type="protein sequence ID" value="MEJ6399862.1"/>
    <property type="molecule type" value="Genomic_DNA"/>
</dbReference>
<keyword evidence="5 6" id="KW-0472">Membrane</keyword>
<keyword evidence="6" id="KW-1003">Cell membrane</keyword>
<dbReference type="PANTHER" id="PTHR43701:SF2">
    <property type="entry name" value="MEMBRANE TRANSPORTER PROTEIN YJNA-RELATED"/>
    <property type="match status" value="1"/>
</dbReference>
<evidence type="ECO:0000256" key="5">
    <source>
        <dbReference type="ARBA" id="ARBA00023136"/>
    </source>
</evidence>
<evidence type="ECO:0000256" key="6">
    <source>
        <dbReference type="RuleBase" id="RU363041"/>
    </source>
</evidence>
<keyword evidence="4 6" id="KW-1133">Transmembrane helix</keyword>
<feature type="transmembrane region" description="Helical" evidence="6">
    <location>
        <begin position="6"/>
        <end position="30"/>
    </location>
</feature>
<comment type="caution">
    <text evidence="7">The sequence shown here is derived from an EMBL/GenBank/DDBJ whole genome shotgun (WGS) entry which is preliminary data.</text>
</comment>
<proteinExistence type="inferred from homology"/>
<evidence type="ECO:0000313" key="8">
    <source>
        <dbReference type="Proteomes" id="UP001370590"/>
    </source>
</evidence>
<feature type="transmembrane region" description="Helical" evidence="6">
    <location>
        <begin position="74"/>
        <end position="93"/>
    </location>
</feature>
<feature type="transmembrane region" description="Helical" evidence="6">
    <location>
        <begin position="100"/>
        <end position="118"/>
    </location>
</feature>
<evidence type="ECO:0000256" key="1">
    <source>
        <dbReference type="ARBA" id="ARBA00004141"/>
    </source>
</evidence>
<feature type="transmembrane region" description="Helical" evidence="6">
    <location>
        <begin position="138"/>
        <end position="161"/>
    </location>
</feature>
<dbReference type="Proteomes" id="UP001370590">
    <property type="component" value="Unassembled WGS sequence"/>
</dbReference>
<dbReference type="PANTHER" id="PTHR43701">
    <property type="entry name" value="MEMBRANE TRANSPORTER PROTEIN MJ0441-RELATED"/>
    <property type="match status" value="1"/>
</dbReference>
<gene>
    <name evidence="7" type="ORF">R4146_01490</name>
</gene>
<comment type="subcellular location">
    <subcellularLocation>
        <location evidence="6">Cell membrane</location>
        <topology evidence="6">Multi-pass membrane protein</topology>
    </subcellularLocation>
    <subcellularLocation>
        <location evidence="1">Membrane</location>
        <topology evidence="1">Multi-pass membrane protein</topology>
    </subcellularLocation>
</comment>
<feature type="transmembrane region" description="Helical" evidence="6">
    <location>
        <begin position="232"/>
        <end position="249"/>
    </location>
</feature>
<keyword evidence="8" id="KW-1185">Reference proteome</keyword>
<evidence type="ECO:0000256" key="3">
    <source>
        <dbReference type="ARBA" id="ARBA00022692"/>
    </source>
</evidence>
<evidence type="ECO:0000256" key="2">
    <source>
        <dbReference type="ARBA" id="ARBA00009142"/>
    </source>
</evidence>
<organism evidence="7 8">
    <name type="scientific">Nicoliella lavandulae</name>
    <dbReference type="NCBI Taxonomy" id="3082954"/>
    <lineage>
        <taxon>Bacteria</taxon>
        <taxon>Bacillati</taxon>
        <taxon>Bacillota</taxon>
        <taxon>Bacilli</taxon>
        <taxon>Lactobacillales</taxon>
        <taxon>Lactobacillaceae</taxon>
        <taxon>Nicoliella</taxon>
    </lineage>
</organism>
<protein>
    <recommendedName>
        <fullName evidence="6">Probable membrane transporter protein</fullName>
    </recommendedName>
</protein>
<accession>A0ABU8SIX8</accession>
<dbReference type="InterPro" id="IPR002781">
    <property type="entry name" value="TM_pro_TauE-like"/>
</dbReference>
<keyword evidence="3 6" id="KW-0812">Transmembrane</keyword>
<evidence type="ECO:0000256" key="4">
    <source>
        <dbReference type="ARBA" id="ARBA00022989"/>
    </source>
</evidence>
<feature type="transmembrane region" description="Helical" evidence="6">
    <location>
        <begin position="42"/>
        <end position="62"/>
    </location>
</feature>
<sequence length="250" mass="26299">MFILLLVLGFIIGGFVIAMGGGGAAFYLGILTGLVHIAPASAAATSLFTALPSLCIGAYSHYRTGNMRFKFGNRMLIAAVPATIIGSIIAEFLDENIYKWLIFLVFLLLGLQVIWQSFHHHESKNTQMTAQLNPGKAYFFGTLSGLMVGIAGLSGGSPLVAGMLLMGLSMQEAAATSSYALIITSIVGILMHSTEGNIAWGAGIALMIGAIIGSALMPALLSRFNSRKVTKVLRPLMGAIMIIMAVTTVA</sequence>
<reference evidence="7 8" key="1">
    <citation type="submission" date="2023-10" db="EMBL/GenBank/DDBJ databases">
        <title>Nicoliella lavandulae sp. nov. isolated from Lavandula angustifolia flowers.</title>
        <authorList>
            <person name="Alcantara C."/>
            <person name="Zuniga M."/>
            <person name="Landete J.M."/>
            <person name="Monedero V."/>
        </authorList>
    </citation>
    <scope>NUCLEOTIDE SEQUENCE [LARGE SCALE GENOMIC DNA]</scope>
    <source>
        <strain evidence="7 8">Es01</strain>
    </source>
</reference>
<dbReference type="InterPro" id="IPR051598">
    <property type="entry name" value="TSUP/Inactive_protease-like"/>
</dbReference>
<comment type="similarity">
    <text evidence="2 6">Belongs to the 4-toluene sulfonate uptake permease (TSUP) (TC 2.A.102) family.</text>
</comment>
<name>A0ABU8SIX8_9LACO</name>
<evidence type="ECO:0000313" key="7">
    <source>
        <dbReference type="EMBL" id="MEJ6399862.1"/>
    </source>
</evidence>
<dbReference type="RefSeq" id="WP_339960630.1">
    <property type="nucleotide sequence ID" value="NZ_JAWMWH010000001.1"/>
</dbReference>
<feature type="transmembrane region" description="Helical" evidence="6">
    <location>
        <begin position="198"/>
        <end position="220"/>
    </location>
</feature>
<dbReference type="Pfam" id="PF01925">
    <property type="entry name" value="TauE"/>
    <property type="match status" value="1"/>
</dbReference>